<protein>
    <recommendedName>
        <fullName evidence="2">Rab-GAP TBC domain-containing protein</fullName>
    </recommendedName>
</protein>
<dbReference type="Proteomes" id="UP000269793">
    <property type="component" value="Chromosome VI"/>
</dbReference>
<keyword evidence="4" id="KW-1185">Reference proteome</keyword>
<sequence length="421" mass="47780">MADSAYIRDTYAHFARTGVPHDGIAEGVEHTRYKQDVPPWECVDPPTSPPPALHVDRYGFFDTPKQPSCIVLARHVYVHRRMLQRTRQARTPKSHVREPSADHVKTMLDHRASSDQRRASRRTRKWHGMLNASERCIEAGVSNTLLQRRVFKGIPDDMRGLAWYALSAQHSSHDPRLLSLTDYLQHASTSDVQIDLDIPRTVRGHKAFHTRYGRGQCDLFGVLHAMSLMCAECGYCQGMGPLAAMLLMHMPASDALRVMQRMHDVYGFHELFRPGFPGLRAEFYVLSQLLDALVPRMAQALAQAGLAPSAYATRWLLTVFHDALPHATQLRVWDIFMACGRDALLVVAVGLLRALDMERYASRTNDMLECLWSPFLPEDDDALLAWVQHTLHSRRVQTCIQQSRAEWSRLVEQGHDGSAFV</sequence>
<evidence type="ECO:0000313" key="4">
    <source>
        <dbReference type="Proteomes" id="UP000269793"/>
    </source>
</evidence>
<feature type="compositionally biased region" description="Basic and acidic residues" evidence="1">
    <location>
        <begin position="95"/>
        <end position="118"/>
    </location>
</feature>
<dbReference type="Gene3D" id="1.10.8.270">
    <property type="entry name" value="putative rabgap domain of human tbc1 domain family member 14 like domains"/>
    <property type="match status" value="1"/>
</dbReference>
<dbReference type="OrthoDB" id="294251at2759"/>
<dbReference type="AlphaFoldDB" id="A0A3G2SA37"/>
<dbReference type="GO" id="GO:0031267">
    <property type="term" value="F:small GTPase binding"/>
    <property type="evidence" value="ECO:0007669"/>
    <property type="project" value="TreeGrafter"/>
</dbReference>
<dbReference type="InterPro" id="IPR035969">
    <property type="entry name" value="Rab-GAP_TBC_sf"/>
</dbReference>
<dbReference type="Pfam" id="PF00566">
    <property type="entry name" value="RabGAP-TBC"/>
    <property type="match status" value="1"/>
</dbReference>
<organism evidence="3 4">
    <name type="scientific">Malassezia restricta (strain ATCC 96810 / NBRC 103918 / CBS 7877)</name>
    <name type="common">Seborrheic dermatitis infection agent</name>
    <dbReference type="NCBI Taxonomy" id="425264"/>
    <lineage>
        <taxon>Eukaryota</taxon>
        <taxon>Fungi</taxon>
        <taxon>Dikarya</taxon>
        <taxon>Basidiomycota</taxon>
        <taxon>Ustilaginomycotina</taxon>
        <taxon>Malasseziomycetes</taxon>
        <taxon>Malasseziales</taxon>
        <taxon>Malasseziaceae</taxon>
        <taxon>Malassezia</taxon>
    </lineage>
</organism>
<dbReference type="InterPro" id="IPR000195">
    <property type="entry name" value="Rab-GAP-TBC_dom"/>
</dbReference>
<dbReference type="InterPro" id="IPR050302">
    <property type="entry name" value="Rab_GAP_TBC_domain"/>
</dbReference>
<dbReference type="Gene3D" id="1.10.472.80">
    <property type="entry name" value="Ypt/Rab-GAP domain of gyp1p, domain 3"/>
    <property type="match status" value="1"/>
</dbReference>
<dbReference type="VEuPathDB" id="FungiDB:DNF11_3138"/>
<reference evidence="3 4" key="1">
    <citation type="submission" date="2018-10" db="EMBL/GenBank/DDBJ databases">
        <title>Complete genome sequence of Malassezia restricta CBS 7877.</title>
        <authorList>
            <person name="Morand S.C."/>
            <person name="Bertignac M."/>
            <person name="Iltis A."/>
            <person name="Kolder I."/>
            <person name="Pirovano W."/>
            <person name="Jourdain R."/>
            <person name="Clavaud C."/>
        </authorList>
    </citation>
    <scope>NUCLEOTIDE SEQUENCE [LARGE SCALE GENOMIC DNA]</scope>
    <source>
        <strain evidence="3 4">CBS 7877</strain>
    </source>
</reference>
<dbReference type="SMART" id="SM00164">
    <property type="entry name" value="TBC"/>
    <property type="match status" value="1"/>
</dbReference>
<evidence type="ECO:0000256" key="1">
    <source>
        <dbReference type="SAM" id="MobiDB-lite"/>
    </source>
</evidence>
<dbReference type="SUPFAM" id="SSF47923">
    <property type="entry name" value="Ypt/Rab-GAP domain of gyp1p"/>
    <property type="match status" value="2"/>
</dbReference>
<dbReference type="PANTHER" id="PTHR47219:SF9">
    <property type="entry name" value="GTPASE ACTIVATING PROTEIN AND CENTROSOME-ASSOCIATED, ISOFORM B"/>
    <property type="match status" value="1"/>
</dbReference>
<proteinExistence type="predicted"/>
<feature type="region of interest" description="Disordered" evidence="1">
    <location>
        <begin position="86"/>
        <end position="123"/>
    </location>
</feature>
<feature type="domain" description="Rab-GAP TBC" evidence="2">
    <location>
        <begin position="153"/>
        <end position="340"/>
    </location>
</feature>
<dbReference type="EMBL" id="CP033153">
    <property type="protein sequence ID" value="AYO44088.1"/>
    <property type="molecule type" value="Genomic_DNA"/>
</dbReference>
<evidence type="ECO:0000313" key="3">
    <source>
        <dbReference type="EMBL" id="AYO44088.1"/>
    </source>
</evidence>
<dbReference type="GO" id="GO:0005096">
    <property type="term" value="F:GTPase activator activity"/>
    <property type="evidence" value="ECO:0007669"/>
    <property type="project" value="TreeGrafter"/>
</dbReference>
<dbReference type="PANTHER" id="PTHR47219">
    <property type="entry name" value="RAB GTPASE-ACTIVATING PROTEIN 1-LIKE"/>
    <property type="match status" value="1"/>
</dbReference>
<accession>A0A3G2SA37</accession>
<dbReference type="PROSITE" id="PS50086">
    <property type="entry name" value="TBC_RABGAP"/>
    <property type="match status" value="1"/>
</dbReference>
<gene>
    <name evidence="3" type="ORF">DNF11_3138</name>
</gene>
<evidence type="ECO:0000259" key="2">
    <source>
        <dbReference type="PROSITE" id="PS50086"/>
    </source>
</evidence>
<dbReference type="STRING" id="425264.A0A3G2SA37"/>
<name>A0A3G2SA37_MALR7</name>